<dbReference type="AlphaFoldDB" id="A0A2T0TLA3"/>
<keyword evidence="1 3" id="KW-0547">Nucleotide-binding</keyword>
<dbReference type="PANTHER" id="PTHR22683:SF41">
    <property type="entry name" value="DNA TRANSLOCASE FTSK"/>
    <property type="match status" value="1"/>
</dbReference>
<dbReference type="EMBL" id="PVTF01000001">
    <property type="protein sequence ID" value="PRY46494.1"/>
    <property type="molecule type" value="Genomic_DNA"/>
</dbReference>
<proteinExistence type="predicted"/>
<dbReference type="Proteomes" id="UP000239494">
    <property type="component" value="Unassembled WGS sequence"/>
</dbReference>
<organism evidence="5 6">
    <name type="scientific">Umezawaea tangerina</name>
    <dbReference type="NCBI Taxonomy" id="84725"/>
    <lineage>
        <taxon>Bacteria</taxon>
        <taxon>Bacillati</taxon>
        <taxon>Actinomycetota</taxon>
        <taxon>Actinomycetes</taxon>
        <taxon>Pseudonocardiales</taxon>
        <taxon>Pseudonocardiaceae</taxon>
        <taxon>Umezawaea</taxon>
    </lineage>
</organism>
<evidence type="ECO:0000256" key="2">
    <source>
        <dbReference type="ARBA" id="ARBA00022840"/>
    </source>
</evidence>
<protein>
    <submittedName>
        <fullName evidence="5">FtsK/SpoIIIE family protein</fullName>
    </submittedName>
</protein>
<dbReference type="PROSITE" id="PS50901">
    <property type="entry name" value="FTSK"/>
    <property type="match status" value="1"/>
</dbReference>
<dbReference type="Gene3D" id="3.40.50.300">
    <property type="entry name" value="P-loop containing nucleotide triphosphate hydrolases"/>
    <property type="match status" value="2"/>
</dbReference>
<keyword evidence="6" id="KW-1185">Reference proteome</keyword>
<evidence type="ECO:0000259" key="4">
    <source>
        <dbReference type="PROSITE" id="PS50901"/>
    </source>
</evidence>
<sequence>MSRRDERRKKVEDSFEEFRLAVAAALGNASREHRELAEERARDMFEVMVRGGGIDRALDDPLLKKALAKEEFSSTVAQAMLDHVNAFRTWSERGPDQLSSLVREVSPAAASWPHESWLGDAGNADGSSVPELWRIGSGVVRSAPEQRPFPVAVPLLDQAHLHVSSTPDSRHLADGLVENLLLRVLSYFQPGLVHVHVWDVNQLTGSLPGLYPLTRAGLLTVHDPSRLHEVLDELSDHIRRVHTSVLVDGHLSVRAVSGTGRRTEPWRIAVLFGNRNALKEEQQQQLQRVARNGLACGIVLVIVDIPVTVNSPIETVTLKADQTATCTMTGKHVTVALDPPFPRTLVPRACATIAEKREERRKRFGTFGDLLPEHLWMESSSAGVVAPVGYQDGEPVSLGLGDTSPHALIGGPSGSGKTNFLYAMIGSLAARYSPDELELYVLDFKEGVSFAQFAPGRKDPSWLPHARLVGVNVNTDREFGVALLKFLADEMRRRADAAKQHEVTKLEQLRAEDPHGRWPRIVAVIDEFQYLFGERDQVTQQATQLLEDVARRGRSQGIHLVLCSQDVAGIEGFWGKSAIFEQFTVRVALPKARRVLAEPNNDAAVELPRWHAVVNHESGVRHGNEVARIPDSTSKDTFDFLQRELFRRRRPELAEPILFDGSKVPALHGVQDFRLLHPGDVTPTVLLGQVIDVAGSAAKVRLARTPGRNVAVVGSLVQDAAAVLGAAAISLGRQHHPAEATFTLCCLVDEAEPAAQKLAKQLNTAGHTVDVVRMDGIRELLDRTAKRLTETITGTASAPPQPHYLVLYAVDAAHTLLEQKDPATRASGLDSLRTVLKHGPESRTHVLGWWRGVQRLKSSLPPGVYDDIGAWVAFDVQGKELISFGPEQVMAWSPRPRRGLYFDRFEHSRPQVVIPFDTGEDIS</sequence>
<name>A0A2T0TLA3_9PSEU</name>
<comment type="caution">
    <text evidence="5">The sequence shown here is derived from an EMBL/GenBank/DDBJ whole genome shotgun (WGS) entry which is preliminary data.</text>
</comment>
<dbReference type="GO" id="GO:0003677">
    <property type="term" value="F:DNA binding"/>
    <property type="evidence" value="ECO:0007669"/>
    <property type="project" value="InterPro"/>
</dbReference>
<evidence type="ECO:0000256" key="1">
    <source>
        <dbReference type="ARBA" id="ARBA00022741"/>
    </source>
</evidence>
<dbReference type="Pfam" id="PF01580">
    <property type="entry name" value="FtsK_SpoIIIE"/>
    <property type="match status" value="1"/>
</dbReference>
<gene>
    <name evidence="5" type="ORF">CLV43_101770</name>
</gene>
<dbReference type="InterPro" id="IPR050206">
    <property type="entry name" value="FtsK/SpoIIIE/SftA"/>
</dbReference>
<evidence type="ECO:0000313" key="5">
    <source>
        <dbReference type="EMBL" id="PRY46494.1"/>
    </source>
</evidence>
<reference evidence="5 6" key="1">
    <citation type="submission" date="2018-03" db="EMBL/GenBank/DDBJ databases">
        <title>Genomic Encyclopedia of Archaeal and Bacterial Type Strains, Phase II (KMG-II): from individual species to whole genera.</title>
        <authorList>
            <person name="Goeker M."/>
        </authorList>
    </citation>
    <scope>NUCLEOTIDE SEQUENCE [LARGE SCALE GENOMIC DNA]</scope>
    <source>
        <strain evidence="5 6">DSM 44720</strain>
    </source>
</reference>
<evidence type="ECO:0000256" key="3">
    <source>
        <dbReference type="PROSITE-ProRule" id="PRU00289"/>
    </source>
</evidence>
<dbReference type="InterPro" id="IPR027417">
    <property type="entry name" value="P-loop_NTPase"/>
</dbReference>
<dbReference type="OrthoDB" id="9807790at2"/>
<dbReference type="GO" id="GO:0005524">
    <property type="term" value="F:ATP binding"/>
    <property type="evidence" value="ECO:0007669"/>
    <property type="project" value="UniProtKB-UniRule"/>
</dbReference>
<accession>A0A2T0TLA3</accession>
<keyword evidence="2 3" id="KW-0067">ATP-binding</keyword>
<dbReference type="InterPro" id="IPR002543">
    <property type="entry name" value="FtsK_dom"/>
</dbReference>
<dbReference type="SUPFAM" id="SSF52540">
    <property type="entry name" value="P-loop containing nucleoside triphosphate hydrolases"/>
    <property type="match status" value="1"/>
</dbReference>
<feature type="binding site" evidence="3">
    <location>
        <begin position="411"/>
        <end position="418"/>
    </location>
    <ligand>
        <name>ATP</name>
        <dbReference type="ChEBI" id="CHEBI:30616"/>
    </ligand>
</feature>
<dbReference type="RefSeq" id="WP_106185510.1">
    <property type="nucleotide sequence ID" value="NZ_PVTF01000001.1"/>
</dbReference>
<feature type="domain" description="FtsK" evidence="4">
    <location>
        <begin position="393"/>
        <end position="598"/>
    </location>
</feature>
<evidence type="ECO:0000313" key="6">
    <source>
        <dbReference type="Proteomes" id="UP000239494"/>
    </source>
</evidence>
<dbReference type="PANTHER" id="PTHR22683">
    <property type="entry name" value="SPORULATION PROTEIN RELATED"/>
    <property type="match status" value="1"/>
</dbReference>
<dbReference type="CDD" id="cd01127">
    <property type="entry name" value="TrwB_TraG_TraD_VirD4"/>
    <property type="match status" value="1"/>
</dbReference>